<evidence type="ECO:0000256" key="2">
    <source>
        <dbReference type="SAM" id="MobiDB-lite"/>
    </source>
</evidence>
<dbReference type="EMBL" id="QXGD01006468">
    <property type="protein sequence ID" value="KAE9163023.1"/>
    <property type="molecule type" value="Genomic_DNA"/>
</dbReference>
<name>A0A6A3V8M0_9STRA</name>
<dbReference type="Proteomes" id="UP000440367">
    <property type="component" value="Unassembled WGS sequence"/>
</dbReference>
<reference evidence="3 4" key="1">
    <citation type="submission" date="2018-08" db="EMBL/GenBank/DDBJ databases">
        <title>Genomic investigation of the strawberry pathogen Phytophthora fragariae indicates pathogenicity is determined by transcriptional variation in three key races.</title>
        <authorList>
            <person name="Adams T.M."/>
            <person name="Armitage A.D."/>
            <person name="Sobczyk M.K."/>
            <person name="Bates H.J."/>
            <person name="Dunwell J.M."/>
            <person name="Nellist C.F."/>
            <person name="Harrison R.J."/>
        </authorList>
    </citation>
    <scope>NUCLEOTIDE SEQUENCE [LARGE SCALE GENOMIC DNA]</scope>
    <source>
        <strain evidence="3 4">BC-1</strain>
    </source>
</reference>
<protein>
    <submittedName>
        <fullName evidence="3">Uncharacterized protein</fullName>
    </submittedName>
</protein>
<evidence type="ECO:0000313" key="3">
    <source>
        <dbReference type="EMBL" id="KAE9163023.1"/>
    </source>
</evidence>
<accession>A0A6A3V8M0</accession>
<feature type="compositionally biased region" description="Basic and acidic residues" evidence="2">
    <location>
        <begin position="145"/>
        <end position="157"/>
    </location>
</feature>
<dbReference type="AlphaFoldDB" id="A0A6A3V8M0"/>
<proteinExistence type="predicted"/>
<organism evidence="3 4">
    <name type="scientific">Phytophthora fragariae</name>
    <dbReference type="NCBI Taxonomy" id="53985"/>
    <lineage>
        <taxon>Eukaryota</taxon>
        <taxon>Sar</taxon>
        <taxon>Stramenopiles</taxon>
        <taxon>Oomycota</taxon>
        <taxon>Peronosporomycetes</taxon>
        <taxon>Peronosporales</taxon>
        <taxon>Peronosporaceae</taxon>
        <taxon>Phytophthora</taxon>
    </lineage>
</organism>
<comment type="caution">
    <text evidence="3">The sequence shown here is derived from an EMBL/GenBank/DDBJ whole genome shotgun (WGS) entry which is preliminary data.</text>
</comment>
<feature type="compositionally biased region" description="Acidic residues" evidence="2">
    <location>
        <begin position="47"/>
        <end position="60"/>
    </location>
</feature>
<keyword evidence="1" id="KW-0175">Coiled coil</keyword>
<feature type="region of interest" description="Disordered" evidence="2">
    <location>
        <begin position="141"/>
        <end position="165"/>
    </location>
</feature>
<feature type="coiled-coil region" evidence="1">
    <location>
        <begin position="201"/>
        <end position="246"/>
    </location>
</feature>
<evidence type="ECO:0000256" key="1">
    <source>
        <dbReference type="SAM" id="Coils"/>
    </source>
</evidence>
<feature type="region of interest" description="Disordered" evidence="2">
    <location>
        <begin position="46"/>
        <end position="67"/>
    </location>
</feature>
<sequence>MSGNGESDSSLSDLLTFDSTATIRLGQDDPPLQPPRQDRVVLQLTEASDEGDESCEEVDEPEQRSRFNPSIDKSLLAEVLATPRLLWSARHFRAGRDRISLLLRKYVVRKKRNEAASGTSEVHTDLDDVLEQLQQLKNAAAAELESNKKNADSKSEATETAGPKLMQAAEERVAKRIASGGGSSQQRQKRLRLSTLLDNELDEAMKRRKLEEDKVELHREELQLRRDELAQQKRQQELLCEQIQQQAAQTEAILRLLTSVIGRSGK</sequence>
<evidence type="ECO:0000313" key="4">
    <source>
        <dbReference type="Proteomes" id="UP000440367"/>
    </source>
</evidence>
<gene>
    <name evidence="3" type="ORF">PF002_g31965</name>
</gene>